<gene>
    <name evidence="2" type="ORF">WBA_LOCUS7201</name>
</gene>
<feature type="region of interest" description="Disordered" evidence="1">
    <location>
        <begin position="1"/>
        <end position="68"/>
    </location>
</feature>
<evidence type="ECO:0000313" key="3">
    <source>
        <dbReference type="Proteomes" id="UP000270924"/>
    </source>
</evidence>
<sequence length="241" mass="27251">MSGHRINDSGARAPSSLRNRAQSVSTRPPKECALAESRNSLKSQTSMFTHKHSYQNKQQHSTRNSSTREPVLLCSYQSQEKQSPGFPDSFIRSPSHLSAPHLPYAFDEATFSSPTYLQTLLESPTRICKDASVINVPKPVKYIKIHYGPSYPSPPKQQPLRARTMTVRSPNSDSLQKSQQQTTSGFDYQRYLRSTRRNRINDQKQRITLIAAVPDETMFMRGTTICRVPRPNTIYNATSSS</sequence>
<accession>A0A3P7FXC1</accession>
<reference evidence="2 3" key="1">
    <citation type="submission" date="2018-11" db="EMBL/GenBank/DDBJ databases">
        <authorList>
            <consortium name="Pathogen Informatics"/>
        </authorList>
    </citation>
    <scope>NUCLEOTIDE SEQUENCE [LARGE SCALE GENOMIC DNA]</scope>
</reference>
<evidence type="ECO:0000256" key="1">
    <source>
        <dbReference type="SAM" id="MobiDB-lite"/>
    </source>
</evidence>
<dbReference type="InParanoid" id="A0A3P7FXC1"/>
<proteinExistence type="predicted"/>
<dbReference type="Proteomes" id="UP000270924">
    <property type="component" value="Unassembled WGS sequence"/>
</dbReference>
<protein>
    <submittedName>
        <fullName evidence="2">Uncharacterized protein</fullName>
    </submittedName>
</protein>
<evidence type="ECO:0000313" key="2">
    <source>
        <dbReference type="EMBL" id="VDM13815.1"/>
    </source>
</evidence>
<feature type="compositionally biased region" description="Polar residues" evidence="1">
    <location>
        <begin position="55"/>
        <end position="68"/>
    </location>
</feature>
<dbReference type="AlphaFoldDB" id="A0A3P7FXC1"/>
<dbReference type="EMBL" id="UYWW01004911">
    <property type="protein sequence ID" value="VDM13815.1"/>
    <property type="molecule type" value="Genomic_DNA"/>
</dbReference>
<dbReference type="OrthoDB" id="6264899at2759"/>
<name>A0A3P7FXC1_WUCBA</name>
<keyword evidence="3" id="KW-1185">Reference proteome</keyword>
<feature type="compositionally biased region" description="Polar residues" evidence="1">
    <location>
        <begin position="16"/>
        <end position="26"/>
    </location>
</feature>
<feature type="compositionally biased region" description="Polar residues" evidence="1">
    <location>
        <begin position="37"/>
        <end position="48"/>
    </location>
</feature>
<organism evidence="2 3">
    <name type="scientific">Wuchereria bancrofti</name>
    <dbReference type="NCBI Taxonomy" id="6293"/>
    <lineage>
        <taxon>Eukaryota</taxon>
        <taxon>Metazoa</taxon>
        <taxon>Ecdysozoa</taxon>
        <taxon>Nematoda</taxon>
        <taxon>Chromadorea</taxon>
        <taxon>Rhabditida</taxon>
        <taxon>Spirurina</taxon>
        <taxon>Spiruromorpha</taxon>
        <taxon>Filarioidea</taxon>
        <taxon>Onchocercidae</taxon>
        <taxon>Wuchereria</taxon>
    </lineage>
</organism>